<dbReference type="Proteomes" id="UP001277761">
    <property type="component" value="Unassembled WGS sequence"/>
</dbReference>
<evidence type="ECO:0000313" key="6">
    <source>
        <dbReference type="Proteomes" id="UP001277761"/>
    </source>
</evidence>
<evidence type="ECO:0000256" key="1">
    <source>
        <dbReference type="ARBA" id="ARBA00022490"/>
    </source>
</evidence>
<keyword evidence="4" id="KW-0678">Repressor</keyword>
<gene>
    <name evidence="4 5" type="primary">csrA</name>
    <name evidence="5" type="ORF">SK069_16475</name>
</gene>
<keyword evidence="6" id="KW-1185">Reference proteome</keyword>
<dbReference type="EMBL" id="JAXAVX010000011">
    <property type="protein sequence ID" value="MDX8153195.1"/>
    <property type="molecule type" value="Genomic_DNA"/>
</dbReference>
<dbReference type="RefSeq" id="WP_319955346.1">
    <property type="nucleotide sequence ID" value="NZ_JAXAVX010000011.1"/>
</dbReference>
<dbReference type="InterPro" id="IPR003751">
    <property type="entry name" value="CsrA"/>
</dbReference>
<evidence type="ECO:0000313" key="5">
    <source>
        <dbReference type="EMBL" id="MDX8153195.1"/>
    </source>
</evidence>
<keyword evidence="2 4" id="KW-0810">Translation regulation</keyword>
<dbReference type="PANTHER" id="PTHR34984:SF1">
    <property type="entry name" value="CARBON STORAGE REGULATOR"/>
    <property type="match status" value="1"/>
</dbReference>
<dbReference type="SUPFAM" id="SSF117130">
    <property type="entry name" value="CsrA-like"/>
    <property type="match status" value="1"/>
</dbReference>
<comment type="subcellular location">
    <subcellularLocation>
        <location evidence="4">Cytoplasm</location>
    </subcellularLocation>
</comment>
<dbReference type="NCBIfam" id="NF002469">
    <property type="entry name" value="PRK01712.1"/>
    <property type="match status" value="1"/>
</dbReference>
<dbReference type="NCBIfam" id="TIGR00202">
    <property type="entry name" value="csrA"/>
    <property type="match status" value="1"/>
</dbReference>
<dbReference type="Gene3D" id="2.60.40.4380">
    <property type="entry name" value="Translational regulator CsrA"/>
    <property type="match status" value="1"/>
</dbReference>
<evidence type="ECO:0000256" key="3">
    <source>
        <dbReference type="ARBA" id="ARBA00022884"/>
    </source>
</evidence>
<accession>A0ABU4VP34</accession>
<comment type="subunit">
    <text evidence="4">Homodimer; the beta-strands of each monomer intercalate to form a hydrophobic core, while the alpha-helices form wings that extend away from the core.</text>
</comment>
<sequence>MLIVSRKAGEQVMIGDDVVVTVVEVSGQTVRLGIEAPRSLPVYRAELWASVRDENRAAAASADDAPPLPEDA</sequence>
<keyword evidence="4" id="KW-1005">Bacterial flagellum biogenesis</keyword>
<evidence type="ECO:0000256" key="2">
    <source>
        <dbReference type="ARBA" id="ARBA00022845"/>
    </source>
</evidence>
<keyword evidence="1 4" id="KW-0963">Cytoplasm</keyword>
<dbReference type="InterPro" id="IPR036107">
    <property type="entry name" value="CsrA_sf"/>
</dbReference>
<protein>
    <recommendedName>
        <fullName evidence="4">Translational regulator CsrA</fullName>
    </recommendedName>
</protein>
<comment type="caution">
    <text evidence="5">The sequence shown here is derived from an EMBL/GenBank/DDBJ whole genome shotgun (WGS) entry which is preliminary data.</text>
</comment>
<dbReference type="Pfam" id="PF02599">
    <property type="entry name" value="CsrA"/>
    <property type="match status" value="1"/>
</dbReference>
<comment type="similarity">
    <text evidence="4">Belongs to the CsrA/RsmA family.</text>
</comment>
<comment type="function">
    <text evidence="4">A translational regulator that binds mRNA to regulate translation initiation and/or mRNA stability. Usually binds in the 5'-UTR at or near the Shine-Dalgarno sequence preventing ribosome-binding, thus repressing translation. Its main target seems to be the major flagellin gene, while its function is anatagonized by FliW.</text>
</comment>
<evidence type="ECO:0000256" key="4">
    <source>
        <dbReference type="HAMAP-Rule" id="MF_00167"/>
    </source>
</evidence>
<organism evidence="5 6">
    <name type="scientific">Patulibacter brassicae</name>
    <dbReference type="NCBI Taxonomy" id="1705717"/>
    <lineage>
        <taxon>Bacteria</taxon>
        <taxon>Bacillati</taxon>
        <taxon>Actinomycetota</taxon>
        <taxon>Thermoleophilia</taxon>
        <taxon>Solirubrobacterales</taxon>
        <taxon>Patulibacteraceae</taxon>
        <taxon>Patulibacter</taxon>
    </lineage>
</organism>
<dbReference type="HAMAP" id="MF_00167">
    <property type="entry name" value="CsrA"/>
    <property type="match status" value="1"/>
</dbReference>
<keyword evidence="3 4" id="KW-0694">RNA-binding</keyword>
<dbReference type="PANTHER" id="PTHR34984">
    <property type="entry name" value="CARBON STORAGE REGULATOR"/>
    <property type="match status" value="1"/>
</dbReference>
<reference evidence="5 6" key="1">
    <citation type="submission" date="2023-11" db="EMBL/GenBank/DDBJ databases">
        <authorList>
            <person name="Xu M."/>
            <person name="Jiang T."/>
        </authorList>
    </citation>
    <scope>NUCLEOTIDE SEQUENCE [LARGE SCALE GENOMIC DNA]</scope>
    <source>
        <strain evidence="5 6">SD</strain>
    </source>
</reference>
<proteinExistence type="inferred from homology"/>
<name>A0ABU4VP34_9ACTN</name>